<dbReference type="GeneID" id="22913301"/>
<reference evidence="2" key="1">
    <citation type="submission" date="2013-12" db="EMBL/GenBank/DDBJ databases">
        <authorList>
            <person name="Omoto C.K."/>
            <person name="Sibley D."/>
            <person name="Venepally P."/>
            <person name="Hadjithomas M."/>
            <person name="Karamycheva S."/>
            <person name="Brunk B."/>
            <person name="Roos D."/>
            <person name="Caler E."/>
            <person name="Lorenzi H."/>
        </authorList>
    </citation>
    <scope>NUCLEOTIDE SEQUENCE</scope>
</reference>
<dbReference type="EMBL" id="AFNH02000689">
    <property type="protein sequence ID" value="EZG59594.1"/>
    <property type="molecule type" value="Genomic_DNA"/>
</dbReference>
<organism evidence="2 3">
    <name type="scientific">Gregarina niphandrodes</name>
    <name type="common">Septate eugregarine</name>
    <dbReference type="NCBI Taxonomy" id="110365"/>
    <lineage>
        <taxon>Eukaryota</taxon>
        <taxon>Sar</taxon>
        <taxon>Alveolata</taxon>
        <taxon>Apicomplexa</taxon>
        <taxon>Conoidasida</taxon>
        <taxon>Gregarinasina</taxon>
        <taxon>Eugregarinorida</taxon>
        <taxon>Gregarinidae</taxon>
        <taxon>Gregarina</taxon>
    </lineage>
</organism>
<protein>
    <submittedName>
        <fullName evidence="2">Uncharacterized protein</fullName>
    </submittedName>
</protein>
<comment type="caution">
    <text evidence="2">The sequence shown here is derived from an EMBL/GenBank/DDBJ whole genome shotgun (WGS) entry which is preliminary data.</text>
</comment>
<dbReference type="VEuPathDB" id="CryptoDB:GNI_092170"/>
<gene>
    <name evidence="2" type="ORF">GNI_092170</name>
</gene>
<name>A0A023B5B5_GRENI</name>
<dbReference type="RefSeq" id="XP_011130887.1">
    <property type="nucleotide sequence ID" value="XM_011132585.1"/>
</dbReference>
<proteinExistence type="predicted"/>
<keyword evidence="3" id="KW-1185">Reference proteome</keyword>
<dbReference type="Proteomes" id="UP000019763">
    <property type="component" value="Unassembled WGS sequence"/>
</dbReference>
<accession>A0A023B5B5</accession>
<evidence type="ECO:0000313" key="2">
    <source>
        <dbReference type="EMBL" id="EZG59594.1"/>
    </source>
</evidence>
<sequence length="73" mass="8324">MINNKVGGLRSSMTEVDRPPNVYAKSSRKKSDDGEALQSTVVEYRRARIKPSYETRDAGIIFRRRAYASKTED</sequence>
<feature type="region of interest" description="Disordered" evidence="1">
    <location>
        <begin position="1"/>
        <end position="37"/>
    </location>
</feature>
<evidence type="ECO:0000313" key="3">
    <source>
        <dbReference type="Proteomes" id="UP000019763"/>
    </source>
</evidence>
<evidence type="ECO:0000256" key="1">
    <source>
        <dbReference type="SAM" id="MobiDB-lite"/>
    </source>
</evidence>
<dbReference type="AlphaFoldDB" id="A0A023B5B5"/>